<feature type="region of interest" description="Disordered" evidence="1">
    <location>
        <begin position="122"/>
        <end position="146"/>
    </location>
</feature>
<feature type="compositionally biased region" description="Basic and acidic residues" evidence="1">
    <location>
        <begin position="135"/>
        <end position="146"/>
    </location>
</feature>
<evidence type="ECO:0000313" key="2">
    <source>
        <dbReference type="EMBL" id="TGO57747.1"/>
    </source>
</evidence>
<dbReference type="Proteomes" id="UP000297527">
    <property type="component" value="Unassembled WGS sequence"/>
</dbReference>
<accession>A0A4Z1IM23</accession>
<feature type="compositionally biased region" description="Basic residues" evidence="1">
    <location>
        <begin position="122"/>
        <end position="134"/>
    </location>
</feature>
<organism evidence="2 3">
    <name type="scientific">Botryotinia convoluta</name>
    <dbReference type="NCBI Taxonomy" id="54673"/>
    <lineage>
        <taxon>Eukaryota</taxon>
        <taxon>Fungi</taxon>
        <taxon>Dikarya</taxon>
        <taxon>Ascomycota</taxon>
        <taxon>Pezizomycotina</taxon>
        <taxon>Leotiomycetes</taxon>
        <taxon>Helotiales</taxon>
        <taxon>Sclerotiniaceae</taxon>
        <taxon>Botryotinia</taxon>
    </lineage>
</organism>
<feature type="compositionally biased region" description="Basic and acidic residues" evidence="1">
    <location>
        <begin position="403"/>
        <end position="414"/>
    </location>
</feature>
<feature type="compositionally biased region" description="Basic and acidic residues" evidence="1">
    <location>
        <begin position="530"/>
        <end position="582"/>
    </location>
</feature>
<dbReference type="EMBL" id="PQXN01000062">
    <property type="protein sequence ID" value="TGO57747.1"/>
    <property type="molecule type" value="Genomic_DNA"/>
</dbReference>
<gene>
    <name evidence="2" type="ORF">BCON_0062g00170</name>
</gene>
<feature type="compositionally biased region" description="Basic and acidic residues" evidence="1">
    <location>
        <begin position="377"/>
        <end position="393"/>
    </location>
</feature>
<dbReference type="AlphaFoldDB" id="A0A4Z1IM23"/>
<feature type="compositionally biased region" description="Basic and acidic residues" evidence="1">
    <location>
        <begin position="432"/>
        <end position="445"/>
    </location>
</feature>
<protein>
    <submittedName>
        <fullName evidence="2">Uncharacterized protein</fullName>
    </submittedName>
</protein>
<evidence type="ECO:0000313" key="3">
    <source>
        <dbReference type="Proteomes" id="UP000297527"/>
    </source>
</evidence>
<feature type="region of interest" description="Disordered" evidence="1">
    <location>
        <begin position="1"/>
        <end position="24"/>
    </location>
</feature>
<reference evidence="2 3" key="1">
    <citation type="submission" date="2017-12" db="EMBL/GenBank/DDBJ databases">
        <title>Comparative genomics of Botrytis spp.</title>
        <authorList>
            <person name="Valero-Jimenez C.A."/>
            <person name="Tapia P."/>
            <person name="Veloso J."/>
            <person name="Silva-Moreno E."/>
            <person name="Staats M."/>
            <person name="Valdes J.H."/>
            <person name="Van Kan J.A.L."/>
        </authorList>
    </citation>
    <scope>NUCLEOTIDE SEQUENCE [LARGE SCALE GENOMIC DNA]</scope>
    <source>
        <strain evidence="2 3">MUCL11595</strain>
    </source>
</reference>
<feature type="compositionally biased region" description="Basic and acidic residues" evidence="1">
    <location>
        <begin position="507"/>
        <end position="523"/>
    </location>
</feature>
<keyword evidence="3" id="KW-1185">Reference proteome</keyword>
<name>A0A4Z1IM23_9HELO</name>
<sequence length="625" mass="74193">MSSQHDDEDIHYSEKAGTAEQQKHAARTYTYKSCRPHDADDESYMNFKISIQVRNISFHEIRASLVKELIGDIYDRDKAHWKANLNERKPFNHNDTGRTIKWTVDQRNNIAQLYAYDVGRRREGRRREGRRREGRHGERHGDRDHPQGIWMQYNTLLGSGYVFNTTSNPNAREDILNQARELFVHRRPHPKTIEGDWTYVKEENGKYRLDERKHLGSWPKTKFDISWLASASTETIKSGVTSPYEFGEYELQVLNDCKVELDVATLDNLFLDYFSNDPHAKKWAYWRTTGERNRNGRNNFFISKYHPSGLKMPYHMSSNKKVWITNHTTGQSYQTVRNRLETTSKFNATAQNESHWKLDRKQGNDRLILEEISNGASREKERSRSRSRSHYEGAESVYYPCDESLRGRRPESHSTHRRSPSVSSRGGSNQERATDDRRMSREYRPRSNRNLPDYILSREQYRAATSDSSSGVDSYVVGQDISFYNPRTAGSGSSTTSKRRHTQIQTEEPKERGRNPRNIREMAKYLSPEQRQERTRERNLRREKKWQEEQLEKQKRKEEKLAKKRRKDEEREEEKWERERRKESRQRRNRGDHSDWEGNYERGERARKPSAHRKLTFEVSYRGRG</sequence>
<feature type="region of interest" description="Disordered" evidence="1">
    <location>
        <begin position="371"/>
        <end position="455"/>
    </location>
</feature>
<feature type="compositionally biased region" description="Basic and acidic residues" evidence="1">
    <location>
        <begin position="1"/>
        <end position="14"/>
    </location>
</feature>
<feature type="compositionally biased region" description="Basic and acidic residues" evidence="1">
    <location>
        <begin position="589"/>
        <end position="607"/>
    </location>
</feature>
<feature type="region of interest" description="Disordered" evidence="1">
    <location>
        <begin position="483"/>
        <end position="625"/>
    </location>
</feature>
<dbReference type="OrthoDB" id="3542976at2759"/>
<proteinExistence type="predicted"/>
<comment type="caution">
    <text evidence="2">The sequence shown here is derived from an EMBL/GenBank/DDBJ whole genome shotgun (WGS) entry which is preliminary data.</text>
</comment>
<evidence type="ECO:0000256" key="1">
    <source>
        <dbReference type="SAM" id="MobiDB-lite"/>
    </source>
</evidence>